<keyword evidence="8" id="KW-0653">Protein transport</keyword>
<evidence type="ECO:0000256" key="10">
    <source>
        <dbReference type="ARBA" id="ARBA00023136"/>
    </source>
</evidence>
<dbReference type="PANTHER" id="PTHR13673:SF0">
    <property type="entry name" value="VPS35 ENDOSOMAL PROTEIN-SORTING FACTOR-LIKE"/>
    <property type="match status" value="1"/>
</dbReference>
<name>A0A194PK62_PAPXU</name>
<evidence type="ECO:0000256" key="4">
    <source>
        <dbReference type="ARBA" id="ARBA00010704"/>
    </source>
</evidence>
<comment type="similarity">
    <text evidence="3">Belongs to the peroxisomal membrane protein PXMP2/4 family.</text>
</comment>
<dbReference type="GO" id="GO:0016020">
    <property type="term" value="C:membrane"/>
    <property type="evidence" value="ECO:0007669"/>
    <property type="project" value="UniProtKB-SubCell"/>
</dbReference>
<protein>
    <submittedName>
        <fullName evidence="11">UPF0505 protein C16orf62-like</fullName>
    </submittedName>
</protein>
<dbReference type="PANTHER" id="PTHR13673">
    <property type="entry name" value="ESOPHAGEAL CANCER ASSOCIATED PROTEIN"/>
    <property type="match status" value="1"/>
</dbReference>
<dbReference type="GO" id="GO:0015031">
    <property type="term" value="P:protein transport"/>
    <property type="evidence" value="ECO:0007669"/>
    <property type="project" value="UniProtKB-KW"/>
</dbReference>
<evidence type="ECO:0000313" key="11">
    <source>
        <dbReference type="EMBL" id="KPI91485.1"/>
    </source>
</evidence>
<evidence type="ECO:0000256" key="9">
    <source>
        <dbReference type="ARBA" id="ARBA00022989"/>
    </source>
</evidence>
<dbReference type="EMBL" id="KQ459606">
    <property type="protein sequence ID" value="KPI91485.1"/>
    <property type="molecule type" value="Genomic_DNA"/>
</dbReference>
<accession>A0A194PK62</accession>
<evidence type="ECO:0000256" key="7">
    <source>
        <dbReference type="ARBA" id="ARBA00022753"/>
    </source>
</evidence>
<comment type="subcellular location">
    <subcellularLocation>
        <location evidence="2">Endosome</location>
    </subcellularLocation>
    <subcellularLocation>
        <location evidence="1">Membrane</location>
        <topology evidence="1">Multi-pass membrane protein</topology>
    </subcellularLocation>
</comment>
<evidence type="ECO:0000256" key="8">
    <source>
        <dbReference type="ARBA" id="ARBA00022927"/>
    </source>
</evidence>
<reference evidence="11 12" key="1">
    <citation type="journal article" date="2015" name="Nat. Commun.">
        <title>Outbred genome sequencing and CRISPR/Cas9 gene editing in butterflies.</title>
        <authorList>
            <person name="Li X."/>
            <person name="Fan D."/>
            <person name="Zhang W."/>
            <person name="Liu G."/>
            <person name="Zhang L."/>
            <person name="Zhao L."/>
            <person name="Fang X."/>
            <person name="Chen L."/>
            <person name="Dong Y."/>
            <person name="Chen Y."/>
            <person name="Ding Y."/>
            <person name="Zhao R."/>
            <person name="Feng M."/>
            <person name="Zhu Y."/>
            <person name="Feng Y."/>
            <person name="Jiang X."/>
            <person name="Zhu D."/>
            <person name="Xiang H."/>
            <person name="Feng X."/>
            <person name="Li S."/>
            <person name="Wang J."/>
            <person name="Zhang G."/>
            <person name="Kronforst M.R."/>
            <person name="Wang W."/>
        </authorList>
    </citation>
    <scope>NUCLEOTIDE SEQUENCE [LARGE SCALE GENOMIC DNA]</scope>
    <source>
        <strain evidence="11">Ya'a_city_454_Px</strain>
        <tissue evidence="11">Whole body</tissue>
    </source>
</reference>
<organism evidence="11 12">
    <name type="scientific">Papilio xuthus</name>
    <name type="common">Asian swallowtail butterfly</name>
    <dbReference type="NCBI Taxonomy" id="66420"/>
    <lineage>
        <taxon>Eukaryota</taxon>
        <taxon>Metazoa</taxon>
        <taxon>Ecdysozoa</taxon>
        <taxon>Arthropoda</taxon>
        <taxon>Hexapoda</taxon>
        <taxon>Insecta</taxon>
        <taxon>Pterygota</taxon>
        <taxon>Neoptera</taxon>
        <taxon>Endopterygota</taxon>
        <taxon>Lepidoptera</taxon>
        <taxon>Glossata</taxon>
        <taxon>Ditrysia</taxon>
        <taxon>Papilionoidea</taxon>
        <taxon>Papilionidae</taxon>
        <taxon>Papilioninae</taxon>
        <taxon>Papilio</taxon>
    </lineage>
</organism>
<dbReference type="AlphaFoldDB" id="A0A194PK62"/>
<dbReference type="STRING" id="66420.A0A194PK62"/>
<evidence type="ECO:0000313" key="12">
    <source>
        <dbReference type="Proteomes" id="UP000053268"/>
    </source>
</evidence>
<keyword evidence="6" id="KW-0812">Transmembrane</keyword>
<keyword evidence="9" id="KW-1133">Transmembrane helix</keyword>
<evidence type="ECO:0000256" key="3">
    <source>
        <dbReference type="ARBA" id="ARBA00006824"/>
    </source>
</evidence>
<gene>
    <name evidence="11" type="ORF">RR46_14989</name>
</gene>
<sequence length="1177" mass="133990">MASYGVIWPISSFIQQTFETKDSDEGYDWWRCARFGLWGSCYVAPTLYTWLTIASIMWPGNTIRAGLIKTAIETVTYTPFAMCSFYFGMSLLEMKSFDEAVAEVNAKFWPTYKVGASIWPAVALVNFCFIPPKNRVPFISVCSLMWTCFLAYMKHLEKEDIPQRAKQSNVKMLSNILKLTTLKKTTKNSHDYPSLKVSSHPLKVEVTNMKQSKSKNFIESINKWSEAFDEPDPLLKFEQANDNEDLEPIIEIDTQKNYIQVWSKRRANILSKYTTGEKLTIVSSFLPGGEKALIRQVSNLNEKVKHRLEQLDDFDEGSIRKTIGLSQQEFVGKINMLDEEIKKAWDTEQRVKAFKICIQCSKLLSDFNVMQFYPSKFILICDILDNFGNLVFNRLKNKSTGDQVIKSPMDIDPARVPESAKETCQNWMFKMASIRELLPRLYMEMSLLKCYVFINKNEIKPIIKRLTTMIRGIANPLVAVYLRVYLCNVAVKLLGRESEEFFFDNLKEFLEDYEQIFHPMMTKKYGTQLLTQDQYLNLYEPAVNWLMFGTLNYHKSKHTLLEEFLNQCDVLENKSISSELFLACILSSFESQDIIEKSSRILEMIHKSADKMVLLSPVLASLGEHLCKAGSHHRLTSEALSQSWWKIASNIKSTISFLHVLEPWLQFACTQLSTQHTNIILRGTIRFMLKCGKPAEEFSSNFHLVVKRMLKSIPDVEELFLMDAFMPLLELVQTSSARTGMAKTILSVFFERCSTTSIEDPVIIASLMRLCCILHDSINLATVDDEMKVCADLIIKFVHAVYHEESEQQLSFYVDCRAAFIKLDAVLVALVHYFSSLATVDDEMKVCADLIIKFVHAVYHEEPEQQLSFYVDCRAAFIKLDAVLVALVHAVNALSCRAGGETGEVGAVGVSGSAGGRGRWVQRACAAYCCVTAPSLRCGLARAHLYLLSGQAALLNGCIGQAEANFKALVGIIPNIPQYIKEDGQDKPTHDRMAGLLSNFLSTLLILPDNVDSNRKAYVLSGFIKVLERVQWKKTDPLYYNLLLKTLDLLCHMTREKYIYTIDSVISNDELYGSEEEFIECIEKYATHVCQEILVVLKMLGDNKETKKQYNLGLELFWRVVRRGDLSDPSMSSLAANLWMLTQKLQDHNKYAKSMLTALEADSNPASRQLLHKITSV</sequence>
<evidence type="ECO:0000256" key="1">
    <source>
        <dbReference type="ARBA" id="ARBA00004141"/>
    </source>
</evidence>
<keyword evidence="5" id="KW-0813">Transport</keyword>
<dbReference type="Pfam" id="PF04117">
    <property type="entry name" value="Mpv17_PMP22"/>
    <property type="match status" value="1"/>
</dbReference>
<dbReference type="GO" id="GO:0005768">
    <property type="term" value="C:endosome"/>
    <property type="evidence" value="ECO:0007669"/>
    <property type="project" value="UniProtKB-SubCell"/>
</dbReference>
<dbReference type="InterPro" id="IPR007248">
    <property type="entry name" value="Mpv17_PMP22"/>
</dbReference>
<keyword evidence="7" id="KW-0967">Endosome</keyword>
<dbReference type="Proteomes" id="UP000053268">
    <property type="component" value="Unassembled WGS sequence"/>
</dbReference>
<evidence type="ECO:0000256" key="2">
    <source>
        <dbReference type="ARBA" id="ARBA00004177"/>
    </source>
</evidence>
<evidence type="ECO:0000256" key="6">
    <source>
        <dbReference type="ARBA" id="ARBA00022692"/>
    </source>
</evidence>
<dbReference type="InterPro" id="IPR029705">
    <property type="entry name" value="VPS35L"/>
</dbReference>
<keyword evidence="12" id="KW-1185">Reference proteome</keyword>
<proteinExistence type="inferred from homology"/>
<keyword evidence="10" id="KW-0472">Membrane</keyword>
<evidence type="ECO:0000256" key="5">
    <source>
        <dbReference type="ARBA" id="ARBA00022448"/>
    </source>
</evidence>
<comment type="similarity">
    <text evidence="4">Belongs to the VPS35L family.</text>
</comment>
<dbReference type="GO" id="GO:0032456">
    <property type="term" value="P:endocytic recycling"/>
    <property type="evidence" value="ECO:0007669"/>
    <property type="project" value="InterPro"/>
</dbReference>